<comment type="similarity">
    <text evidence="1">Belongs to the DnaX/STICHEL family.</text>
</comment>
<evidence type="ECO:0000313" key="15">
    <source>
        <dbReference type="Proteomes" id="UP001553031"/>
    </source>
</evidence>
<evidence type="ECO:0000259" key="13">
    <source>
        <dbReference type="SMART" id="SM00382"/>
    </source>
</evidence>
<comment type="caution">
    <text evidence="14">The sequence shown here is derived from an EMBL/GenBank/DDBJ whole genome shotgun (WGS) entry which is preliminary data.</text>
</comment>
<keyword evidence="4 14" id="KW-0548">Nucleotidyltransferase</keyword>
<feature type="compositionally biased region" description="Low complexity" evidence="12">
    <location>
        <begin position="897"/>
        <end position="913"/>
    </location>
</feature>
<feature type="compositionally biased region" description="Low complexity" evidence="12">
    <location>
        <begin position="934"/>
        <end position="957"/>
    </location>
</feature>
<feature type="compositionally biased region" description="Acidic residues" evidence="12">
    <location>
        <begin position="484"/>
        <end position="493"/>
    </location>
</feature>
<dbReference type="CDD" id="cd00009">
    <property type="entry name" value="AAA"/>
    <property type="match status" value="1"/>
</dbReference>
<evidence type="ECO:0000256" key="4">
    <source>
        <dbReference type="ARBA" id="ARBA00022695"/>
    </source>
</evidence>
<evidence type="ECO:0000256" key="11">
    <source>
        <dbReference type="ARBA" id="ARBA00049244"/>
    </source>
</evidence>
<feature type="compositionally biased region" description="Polar residues" evidence="12">
    <location>
        <begin position="580"/>
        <end position="595"/>
    </location>
</feature>
<evidence type="ECO:0000256" key="2">
    <source>
        <dbReference type="ARBA" id="ARBA00012417"/>
    </source>
</evidence>
<reference evidence="14 15" key="1">
    <citation type="submission" date="2024-06" db="EMBL/GenBank/DDBJ databases">
        <title>The Natural Products Discovery Center: Release of the First 8490 Sequenced Strains for Exploring Actinobacteria Biosynthetic Diversity.</title>
        <authorList>
            <person name="Kalkreuter E."/>
            <person name="Kautsar S.A."/>
            <person name="Yang D."/>
            <person name="Bader C.D."/>
            <person name="Teijaro C.N."/>
            <person name="Fluegel L."/>
            <person name="Davis C.M."/>
            <person name="Simpson J.R."/>
            <person name="Lauterbach L."/>
            <person name="Steele A.D."/>
            <person name="Gui C."/>
            <person name="Meng S."/>
            <person name="Li G."/>
            <person name="Viehrig K."/>
            <person name="Ye F."/>
            <person name="Su P."/>
            <person name="Kiefer A.F."/>
            <person name="Nichols A."/>
            <person name="Cepeda A.J."/>
            <person name="Yan W."/>
            <person name="Fan B."/>
            <person name="Jiang Y."/>
            <person name="Adhikari A."/>
            <person name="Zheng C.-J."/>
            <person name="Schuster L."/>
            <person name="Cowan T.M."/>
            <person name="Smanski M.J."/>
            <person name="Chevrette M.G."/>
            <person name="De Carvalho L.P.S."/>
            <person name="Shen B."/>
        </authorList>
    </citation>
    <scope>NUCLEOTIDE SEQUENCE [LARGE SCALE GENOMIC DNA]</scope>
    <source>
        <strain evidence="14 15">NPDC079179</strain>
    </source>
</reference>
<dbReference type="Gene3D" id="1.20.272.10">
    <property type="match status" value="1"/>
</dbReference>
<dbReference type="InterPro" id="IPR012763">
    <property type="entry name" value="DNA_pol_III_sug/sutau_N"/>
</dbReference>
<keyword evidence="7" id="KW-0547">Nucleotide-binding</keyword>
<dbReference type="SMART" id="SM00382">
    <property type="entry name" value="AAA"/>
    <property type="match status" value="1"/>
</dbReference>
<feature type="compositionally biased region" description="Low complexity" evidence="12">
    <location>
        <begin position="733"/>
        <end position="753"/>
    </location>
</feature>
<evidence type="ECO:0000256" key="8">
    <source>
        <dbReference type="ARBA" id="ARBA00022833"/>
    </source>
</evidence>
<dbReference type="SUPFAM" id="SSF52540">
    <property type="entry name" value="P-loop containing nucleoside triphosphate hydrolases"/>
    <property type="match status" value="1"/>
</dbReference>
<keyword evidence="9" id="KW-0067">ATP-binding</keyword>
<feature type="compositionally biased region" description="Low complexity" evidence="12">
    <location>
        <begin position="400"/>
        <end position="419"/>
    </location>
</feature>
<comment type="catalytic activity">
    <reaction evidence="11">
        <text>DNA(n) + a 2'-deoxyribonucleoside 5'-triphosphate = DNA(n+1) + diphosphate</text>
        <dbReference type="Rhea" id="RHEA:22508"/>
        <dbReference type="Rhea" id="RHEA-COMP:17339"/>
        <dbReference type="Rhea" id="RHEA-COMP:17340"/>
        <dbReference type="ChEBI" id="CHEBI:33019"/>
        <dbReference type="ChEBI" id="CHEBI:61560"/>
        <dbReference type="ChEBI" id="CHEBI:173112"/>
        <dbReference type="EC" id="2.7.7.7"/>
    </reaction>
</comment>
<evidence type="ECO:0000256" key="3">
    <source>
        <dbReference type="ARBA" id="ARBA00022679"/>
    </source>
</evidence>
<feature type="compositionally biased region" description="Polar residues" evidence="12">
    <location>
        <begin position="793"/>
        <end position="802"/>
    </location>
</feature>
<keyword evidence="3 14" id="KW-0808">Transferase</keyword>
<feature type="compositionally biased region" description="Low complexity" evidence="12">
    <location>
        <begin position="978"/>
        <end position="992"/>
    </location>
</feature>
<feature type="compositionally biased region" description="Basic and acidic residues" evidence="12">
    <location>
        <begin position="994"/>
        <end position="1003"/>
    </location>
</feature>
<dbReference type="Proteomes" id="UP001553031">
    <property type="component" value="Unassembled WGS sequence"/>
</dbReference>
<dbReference type="Gene3D" id="1.10.8.60">
    <property type="match status" value="1"/>
</dbReference>
<dbReference type="PANTHER" id="PTHR11669">
    <property type="entry name" value="REPLICATION FACTOR C / DNA POLYMERASE III GAMMA-TAU SUBUNIT"/>
    <property type="match status" value="1"/>
</dbReference>
<dbReference type="InterPro" id="IPR050238">
    <property type="entry name" value="DNA_Rep/Repair_Clamp_Loader"/>
</dbReference>
<dbReference type="RefSeq" id="WP_363784013.1">
    <property type="nucleotide sequence ID" value="NZ_JBFBLL010000002.1"/>
</dbReference>
<dbReference type="GO" id="GO:0003887">
    <property type="term" value="F:DNA-directed DNA polymerase activity"/>
    <property type="evidence" value="ECO:0007669"/>
    <property type="project" value="UniProtKB-EC"/>
</dbReference>
<feature type="compositionally biased region" description="Gly residues" evidence="12">
    <location>
        <begin position="1097"/>
        <end position="1117"/>
    </location>
</feature>
<name>A0ABV3KAC1_9MICC</name>
<keyword evidence="5" id="KW-0235">DNA replication</keyword>
<feature type="compositionally biased region" description="Low complexity" evidence="12">
    <location>
        <begin position="1040"/>
        <end position="1058"/>
    </location>
</feature>
<feature type="compositionally biased region" description="Gly residues" evidence="12">
    <location>
        <begin position="1059"/>
        <end position="1069"/>
    </location>
</feature>
<feature type="compositionally biased region" description="Polar residues" evidence="12">
    <location>
        <begin position="523"/>
        <end position="534"/>
    </location>
</feature>
<proteinExistence type="inferred from homology"/>
<organism evidence="14 15">
    <name type="scientific">Kocuria salsicia</name>
    <dbReference type="NCBI Taxonomy" id="664639"/>
    <lineage>
        <taxon>Bacteria</taxon>
        <taxon>Bacillati</taxon>
        <taxon>Actinomycetota</taxon>
        <taxon>Actinomycetes</taxon>
        <taxon>Micrococcales</taxon>
        <taxon>Micrococcaceae</taxon>
        <taxon>Kocuria</taxon>
    </lineage>
</organism>
<evidence type="ECO:0000256" key="6">
    <source>
        <dbReference type="ARBA" id="ARBA00022723"/>
    </source>
</evidence>
<dbReference type="CDD" id="cd18137">
    <property type="entry name" value="HLD_clamp_pol_III_gamma_tau"/>
    <property type="match status" value="1"/>
</dbReference>
<keyword evidence="8" id="KW-0862">Zinc</keyword>
<feature type="region of interest" description="Disordered" evidence="12">
    <location>
        <begin position="703"/>
        <end position="1187"/>
    </location>
</feature>
<dbReference type="Pfam" id="PF12169">
    <property type="entry name" value="DNA_pol3_gamma3"/>
    <property type="match status" value="1"/>
</dbReference>
<feature type="domain" description="AAA+ ATPase" evidence="13">
    <location>
        <begin position="36"/>
        <end position="179"/>
    </location>
</feature>
<feature type="compositionally biased region" description="Low complexity" evidence="12">
    <location>
        <begin position="1142"/>
        <end position="1154"/>
    </location>
</feature>
<evidence type="ECO:0000313" key="14">
    <source>
        <dbReference type="EMBL" id="MEV8157342.1"/>
    </source>
</evidence>
<dbReference type="InterPro" id="IPR027417">
    <property type="entry name" value="P-loop_NTPase"/>
</dbReference>
<dbReference type="SUPFAM" id="SSF48019">
    <property type="entry name" value="post-AAA+ oligomerization domain-like"/>
    <property type="match status" value="1"/>
</dbReference>
<sequence length="1213" mass="124616">MTTALYRRYRPETFEDVIGQEHVTEPLMTALRKNRVNHAYLFSGPRGCGKTTSARILARCLNCAEGPTATPCGHCESCRDLARDGAGSLDVIEMDAASHGGVDHARDLRERATFAPVRDRYKIFIIDEAHMVTREGFNALLKIVEEPPEHVKFIFATTEPSKVLTTIRSRTHHYPFRLVPPEPLMTYLEQLCREEGVATEPGVLSLVVRAGGGSVRDSLSVLDQLMAGSDENGITYDLAVALLGYTHAALLDDVVDAFAAGDAATVFSSVDRVIQTGQDPRRFVEDLLERFRDLVVVNAVPDSADNILHGMPTDQINRLRNQSTQLGAAELSRSADIINEALNEMTGATSPQLHLELLCARILLPAADHTTRGITSRVDRLERRLSIPRGAGIRQGTGHTASSSAGTAAPESAAPEPAAAAPPPTVTAVPGTSSPVVEQPRREEQDGPSLPVAPDGSAPAGAGGNGSAEGRPAEQTPDAQEPTDPQDESEETEGSAHPAAGEPVPEQARGPQAQHPPADGTVDVSQPSSRSGSGAQEGPSRPAQPHAPAAPSDSGSGPGTARPQDDAPATPSTGAPASDRSTSSTSAPVGASTTDDVSERTASREAAPQPPQVPDEQSAPSDVTSGELELLRSSWPEIVSALAEIRRVAWAITVRGTPISYENGTLRIAFEGDGDILNFPRFEADVRTAIQTVVGLDCTVEAVRPGDTQGRSRSQEPGDPGPRPTTAPGGSNGSPNRPNGQSPSGTQGSSRGRGPSGGVPAARAPTGGGSRDQPDYFREPEGFGVNRRRSPQNRDTAPSRTATAPAEDDEPVTSWSVAAIPQPGSTTTPSTGPGATSDAPDVAHAADAAATSGPPGGEDSTSERPRRERGGPERSAAITPNAVGSEHSDHGDPTDPPAVAAQPDVPGSPAGEPAEGESAEAVTEDPGLAAPGTSVPGPMSSAPPSSQSESSQRSGGWSQPGGSAATGASSRTGQPVDSSSSGFPHQSSPQSSRGTDRHADRGPEYWSPDETPPPPEDEPPADMYDAPLSRTRPAPHRGTSAADQAAAPGSGAQVSASTGVGGAGSGSGAGPSPRPGMNDAPGTGEGSDSDSRSPGATGIGRGTGPSNGNGNGNGNQGGDTASAGSQVRPPGSRPSWRERHAAAIAAAGGTNPGAADHHGRQRGEGSGSGVEDENFVPGADDESLEDSSLYGRAAIERILGGMLIDERAHDANQ</sequence>
<dbReference type="InterPro" id="IPR022754">
    <property type="entry name" value="DNA_pol_III_gamma-3"/>
</dbReference>
<dbReference type="InterPro" id="IPR008921">
    <property type="entry name" value="DNA_pol3_clamp-load_cplx_C"/>
</dbReference>
<feature type="region of interest" description="Disordered" evidence="12">
    <location>
        <begin position="386"/>
        <end position="625"/>
    </location>
</feature>
<dbReference type="InterPro" id="IPR045085">
    <property type="entry name" value="HLD_clamp_pol_III_gamma_tau"/>
</dbReference>
<dbReference type="InterPro" id="IPR003593">
    <property type="entry name" value="AAA+_ATPase"/>
</dbReference>
<dbReference type="PANTHER" id="PTHR11669:SF0">
    <property type="entry name" value="PROTEIN STICHEL-LIKE 2"/>
    <property type="match status" value="1"/>
</dbReference>
<feature type="compositionally biased region" description="Polar residues" evidence="12">
    <location>
        <begin position="966"/>
        <end position="977"/>
    </location>
</feature>
<dbReference type="NCBIfam" id="NF005846">
    <property type="entry name" value="PRK07764.1-6"/>
    <property type="match status" value="1"/>
</dbReference>
<evidence type="ECO:0000256" key="1">
    <source>
        <dbReference type="ARBA" id="ARBA00006360"/>
    </source>
</evidence>
<dbReference type="EC" id="2.7.7.7" evidence="2"/>
<gene>
    <name evidence="14" type="ORF">AB0O96_03905</name>
</gene>
<dbReference type="Pfam" id="PF13177">
    <property type="entry name" value="DNA_pol3_delta2"/>
    <property type="match status" value="1"/>
</dbReference>
<keyword evidence="15" id="KW-1185">Reference proteome</keyword>
<protein>
    <recommendedName>
        <fullName evidence="2">DNA-directed DNA polymerase</fullName>
        <ecNumber evidence="2">2.7.7.7</ecNumber>
    </recommendedName>
</protein>
<evidence type="ECO:0000256" key="9">
    <source>
        <dbReference type="ARBA" id="ARBA00022840"/>
    </source>
</evidence>
<dbReference type="NCBIfam" id="TIGR02397">
    <property type="entry name" value="dnaX_nterm"/>
    <property type="match status" value="1"/>
</dbReference>
<accession>A0ABV3KAC1</accession>
<feature type="compositionally biased region" description="Basic and acidic residues" evidence="12">
    <location>
        <begin position="861"/>
        <end position="872"/>
    </location>
</feature>
<keyword evidence="10" id="KW-0239">DNA-directed DNA polymerase</keyword>
<feature type="compositionally biased region" description="Basic and acidic residues" evidence="12">
    <location>
        <begin position="772"/>
        <end position="781"/>
    </location>
</feature>
<evidence type="ECO:0000256" key="10">
    <source>
        <dbReference type="ARBA" id="ARBA00022932"/>
    </source>
</evidence>
<evidence type="ECO:0000256" key="12">
    <source>
        <dbReference type="SAM" id="MobiDB-lite"/>
    </source>
</evidence>
<evidence type="ECO:0000256" key="7">
    <source>
        <dbReference type="ARBA" id="ARBA00022741"/>
    </source>
</evidence>
<feature type="compositionally biased region" description="Low complexity" evidence="12">
    <location>
        <begin position="566"/>
        <end position="579"/>
    </location>
</feature>
<feature type="compositionally biased region" description="Low complexity" evidence="12">
    <location>
        <begin position="426"/>
        <end position="437"/>
    </location>
</feature>
<dbReference type="Gene3D" id="3.40.50.300">
    <property type="entry name" value="P-loop containing nucleotide triphosphate hydrolases"/>
    <property type="match status" value="1"/>
</dbReference>
<evidence type="ECO:0000256" key="5">
    <source>
        <dbReference type="ARBA" id="ARBA00022705"/>
    </source>
</evidence>
<feature type="compositionally biased region" description="Low complexity" evidence="12">
    <location>
        <begin position="823"/>
        <end position="853"/>
    </location>
</feature>
<feature type="compositionally biased region" description="Acidic residues" evidence="12">
    <location>
        <begin position="1170"/>
        <end position="1185"/>
    </location>
</feature>
<dbReference type="EMBL" id="JBFBLL010000002">
    <property type="protein sequence ID" value="MEV8157342.1"/>
    <property type="molecule type" value="Genomic_DNA"/>
</dbReference>
<keyword evidence="6" id="KW-0479">Metal-binding</keyword>
<dbReference type="Pfam" id="PF22608">
    <property type="entry name" value="DNAX_ATPase_lid"/>
    <property type="match status" value="1"/>
</dbReference>